<evidence type="ECO:0000313" key="5">
    <source>
        <dbReference type="Proteomes" id="UP000027997"/>
    </source>
</evidence>
<dbReference type="STRING" id="305900.GV64_14740"/>
<keyword evidence="5" id="KW-1185">Reference proteome</keyword>
<dbReference type="Pfam" id="PF01740">
    <property type="entry name" value="STAS"/>
    <property type="match status" value="1"/>
</dbReference>
<dbReference type="InterPro" id="IPR036513">
    <property type="entry name" value="STAS_dom_sf"/>
</dbReference>
<dbReference type="Gene3D" id="3.30.750.24">
    <property type="entry name" value="STAS domain"/>
    <property type="match status" value="1"/>
</dbReference>
<dbReference type="PANTHER" id="PTHR33495:SF2">
    <property type="entry name" value="ANTI-SIGMA FACTOR ANTAGONIST TM_1081-RELATED"/>
    <property type="match status" value="1"/>
</dbReference>
<dbReference type="CDD" id="cd07043">
    <property type="entry name" value="STAS_anti-anti-sigma_factors"/>
    <property type="match status" value="1"/>
</dbReference>
<proteinExistence type="inferred from homology"/>
<dbReference type="PANTHER" id="PTHR33495">
    <property type="entry name" value="ANTI-SIGMA FACTOR ANTAGONIST TM_1081-RELATED-RELATED"/>
    <property type="match status" value="1"/>
</dbReference>
<evidence type="ECO:0000256" key="1">
    <source>
        <dbReference type="ARBA" id="ARBA00009013"/>
    </source>
</evidence>
<evidence type="ECO:0000256" key="2">
    <source>
        <dbReference type="RuleBase" id="RU003749"/>
    </source>
</evidence>
<sequence>MPFESKSEAGYTIVSIDETRLDASISEPFRVYLFDQIENGSNNMMVIDLSLVRFMDSSGLGALVATLKKMGGEGTLKLAAAQPAVLDLFNLTSMDKLFTILPTVTEAIEEK</sequence>
<protein>
    <recommendedName>
        <fullName evidence="2">Anti-sigma factor antagonist</fullName>
    </recommendedName>
</protein>
<dbReference type="GO" id="GO:0043856">
    <property type="term" value="F:anti-sigma factor antagonist activity"/>
    <property type="evidence" value="ECO:0007669"/>
    <property type="project" value="InterPro"/>
</dbReference>
<dbReference type="PROSITE" id="PS50801">
    <property type="entry name" value="STAS"/>
    <property type="match status" value="1"/>
</dbReference>
<dbReference type="InterPro" id="IPR003658">
    <property type="entry name" value="Anti-sigma_ant"/>
</dbReference>
<dbReference type="AlphaFoldDB" id="A0A081KCF3"/>
<evidence type="ECO:0000259" key="3">
    <source>
        <dbReference type="PROSITE" id="PS50801"/>
    </source>
</evidence>
<name>A0A081KCF3_9GAMM</name>
<comment type="caution">
    <text evidence="4">The sequence shown here is derived from an EMBL/GenBank/DDBJ whole genome shotgun (WGS) entry which is preliminary data.</text>
</comment>
<feature type="domain" description="STAS" evidence="3">
    <location>
        <begin position="21"/>
        <end position="111"/>
    </location>
</feature>
<dbReference type="NCBIfam" id="TIGR00377">
    <property type="entry name" value="ant_ant_sig"/>
    <property type="match status" value="1"/>
</dbReference>
<dbReference type="InterPro" id="IPR002645">
    <property type="entry name" value="STAS_dom"/>
</dbReference>
<gene>
    <name evidence="4" type="ORF">GV64_14740</name>
</gene>
<dbReference type="SUPFAM" id="SSF52091">
    <property type="entry name" value="SpoIIaa-like"/>
    <property type="match status" value="1"/>
</dbReference>
<accession>A0A081KCF3</accession>
<organism evidence="4 5">
    <name type="scientific">Endozoicomonas elysicola</name>
    <dbReference type="NCBI Taxonomy" id="305900"/>
    <lineage>
        <taxon>Bacteria</taxon>
        <taxon>Pseudomonadati</taxon>
        <taxon>Pseudomonadota</taxon>
        <taxon>Gammaproteobacteria</taxon>
        <taxon>Oceanospirillales</taxon>
        <taxon>Endozoicomonadaceae</taxon>
        <taxon>Endozoicomonas</taxon>
    </lineage>
</organism>
<dbReference type="RefSeq" id="WP_020583550.1">
    <property type="nucleotide sequence ID" value="NZ_JOJP01000001.1"/>
</dbReference>
<comment type="similarity">
    <text evidence="1 2">Belongs to the anti-sigma-factor antagonist family.</text>
</comment>
<dbReference type="Proteomes" id="UP000027997">
    <property type="component" value="Unassembled WGS sequence"/>
</dbReference>
<evidence type="ECO:0000313" key="4">
    <source>
        <dbReference type="EMBL" id="KEI71829.1"/>
    </source>
</evidence>
<dbReference type="EMBL" id="JOJP01000001">
    <property type="protein sequence ID" value="KEI71829.1"/>
    <property type="molecule type" value="Genomic_DNA"/>
</dbReference>
<dbReference type="eggNOG" id="COG1366">
    <property type="taxonomic scope" value="Bacteria"/>
</dbReference>
<reference evidence="4 5" key="1">
    <citation type="submission" date="2014-06" db="EMBL/GenBank/DDBJ databases">
        <title>Whole Genome Sequences of Three Symbiotic Endozoicomonas Bacteria.</title>
        <authorList>
            <person name="Neave M.J."/>
            <person name="Apprill A."/>
            <person name="Voolstra C.R."/>
        </authorList>
    </citation>
    <scope>NUCLEOTIDE SEQUENCE [LARGE SCALE GENOMIC DNA]</scope>
    <source>
        <strain evidence="4 5">DSM 22380</strain>
    </source>
</reference>